<proteinExistence type="predicted"/>
<gene>
    <name evidence="2" type="ORF">SAMN05446037_10386</name>
</gene>
<dbReference type="AlphaFoldDB" id="A0A239JQQ2"/>
<keyword evidence="3" id="KW-1185">Reference proteome</keyword>
<accession>A0A239JQQ2</accession>
<organism evidence="2 3">
    <name type="scientific">Anaerovirgula multivorans</name>
    <dbReference type="NCBI Taxonomy" id="312168"/>
    <lineage>
        <taxon>Bacteria</taxon>
        <taxon>Bacillati</taxon>
        <taxon>Bacillota</taxon>
        <taxon>Clostridia</taxon>
        <taxon>Peptostreptococcales</taxon>
        <taxon>Natronincolaceae</taxon>
        <taxon>Anaerovirgula</taxon>
    </lineage>
</organism>
<protein>
    <recommendedName>
        <fullName evidence="1">DUF6873 domain-containing protein</fullName>
    </recommendedName>
</protein>
<name>A0A239JQQ2_9FIRM</name>
<dbReference type="InterPro" id="IPR049238">
    <property type="entry name" value="DUF6873"/>
</dbReference>
<evidence type="ECO:0000313" key="3">
    <source>
        <dbReference type="Proteomes" id="UP000198304"/>
    </source>
</evidence>
<dbReference type="OrthoDB" id="1753686at2"/>
<sequence length="259" mass="29998">MKRVKVLSKSYVEIPHLPKKSVTLVFVDNRIKQDISKELVNRGVEFIKTVPCRELHEAIRFHPDMVIQHLEEKNILVAPNVINYYRPRLEQLGFDVIEGKTYLQSNYPNNIAYNICRVGDFIIHNFKYTDEVFMRYFENSGLTKIHVKQGYTKCSVAVVNETAMITSDTGIHREVLKFGIDSLLIDTGDISLPKLDYGFIGGTCGYLNKKDLAFFGNPQYHKDYENILLFLKKYNKNIVSLNNQQLQDYGTLMPLMEMD</sequence>
<evidence type="ECO:0000313" key="2">
    <source>
        <dbReference type="EMBL" id="SNT08089.1"/>
    </source>
</evidence>
<dbReference type="EMBL" id="FZOJ01000038">
    <property type="protein sequence ID" value="SNT08089.1"/>
    <property type="molecule type" value="Genomic_DNA"/>
</dbReference>
<evidence type="ECO:0000259" key="1">
    <source>
        <dbReference type="Pfam" id="PF21778"/>
    </source>
</evidence>
<reference evidence="2 3" key="1">
    <citation type="submission" date="2017-06" db="EMBL/GenBank/DDBJ databases">
        <authorList>
            <person name="Kim H.J."/>
            <person name="Triplett B.A."/>
        </authorList>
    </citation>
    <scope>NUCLEOTIDE SEQUENCE [LARGE SCALE GENOMIC DNA]</scope>
    <source>
        <strain evidence="2 3">SCA</strain>
    </source>
</reference>
<dbReference type="Pfam" id="PF21778">
    <property type="entry name" value="DUF6873"/>
    <property type="match status" value="1"/>
</dbReference>
<feature type="domain" description="DUF6873" evidence="1">
    <location>
        <begin position="26"/>
        <end position="253"/>
    </location>
</feature>
<dbReference type="RefSeq" id="WP_089285085.1">
    <property type="nucleotide sequence ID" value="NZ_FZOJ01000038.1"/>
</dbReference>
<dbReference type="Proteomes" id="UP000198304">
    <property type="component" value="Unassembled WGS sequence"/>
</dbReference>